<sequence length="332" mass="37773">MASGIPAVANKELPLLHEAYRQVLPLQDQGHPTNSSTRHINLLVFGFDDNGPLPIGATSTAKELKARLKLVTQLGKYTTLPNQREKKAKFLPFADDGERILQVLRHLRYRHDRRYGDDLYNTVNLRFWAMVLTALLSPEVRADLVGDMLDGDMAFPNRETHMDILHKTVQAVLEYCTPEEEDFRRLAGRLADLYQTRREATESATLARSLNLPFDPDEDWQVSIRLAQEGTDGLSWRPPNLALTLMPEPDLDWDIRIIDATGRHFSERCKGILRNDMDMDGLGAGNLARFPDWLRALRERHGIAYDITQADVRAGRKRSAGRLIQDWLNGRG</sequence>
<proteinExistence type="predicted"/>
<dbReference type="HOGENOM" id="CLU_703733_0_0_6"/>
<protein>
    <submittedName>
        <fullName evidence="1">Uncharacterized protein</fullName>
    </submittedName>
</protein>
<gene>
    <name evidence="1" type="ordered locus">B5T_01830</name>
</gene>
<organism evidence="1 2">
    <name type="scientific">Alcanivorax dieselolei (strain DSM 16502 / CGMCC 1.3690 / MCCC 1A00001 / B-5)</name>
    <name type="common">Alloalcanivorax dieselolei</name>
    <dbReference type="NCBI Taxonomy" id="930169"/>
    <lineage>
        <taxon>Bacteria</taxon>
        <taxon>Pseudomonadati</taxon>
        <taxon>Pseudomonadota</taxon>
        <taxon>Gammaproteobacteria</taxon>
        <taxon>Oceanospirillales</taxon>
        <taxon>Alcanivoracaceae</taxon>
        <taxon>Alloalcanivorax</taxon>
    </lineage>
</organism>
<dbReference type="Proteomes" id="UP000006286">
    <property type="component" value="Chromosome"/>
</dbReference>
<reference evidence="1 2" key="1">
    <citation type="journal article" date="2012" name="J. Bacteriol.">
        <title>Complete genome sequence of Alcanivorax dieselolei type strain B5.</title>
        <authorList>
            <person name="Lai Q."/>
            <person name="Li W."/>
            <person name="Shao Z."/>
        </authorList>
    </citation>
    <scope>NUCLEOTIDE SEQUENCE [LARGE SCALE GENOMIC DNA]</scope>
    <source>
        <strain evidence="2">DSM 16502 / CGMCC 1.3690 / B-5</strain>
    </source>
</reference>
<dbReference type="RefSeq" id="WP_014994177.1">
    <property type="nucleotide sequence ID" value="NC_018691.1"/>
</dbReference>
<evidence type="ECO:0000313" key="1">
    <source>
        <dbReference type="EMBL" id="AFT70105.1"/>
    </source>
</evidence>
<dbReference type="OrthoDB" id="8392249at2"/>
<dbReference type="EMBL" id="CP003466">
    <property type="protein sequence ID" value="AFT70105.1"/>
    <property type="molecule type" value="Genomic_DNA"/>
</dbReference>
<dbReference type="eggNOG" id="ENOG5033KIR">
    <property type="taxonomic scope" value="Bacteria"/>
</dbReference>
<keyword evidence="2" id="KW-1185">Reference proteome</keyword>
<dbReference type="KEGG" id="adi:B5T_01830"/>
<evidence type="ECO:0000313" key="2">
    <source>
        <dbReference type="Proteomes" id="UP000006286"/>
    </source>
</evidence>
<accession>K0CC70</accession>
<name>K0CC70_ALCDB</name>
<dbReference type="PATRIC" id="fig|930169.3.peg.1808"/>
<dbReference type="AlphaFoldDB" id="K0CC70"/>